<evidence type="ECO:0000259" key="4">
    <source>
        <dbReference type="Pfam" id="PF05193"/>
    </source>
</evidence>
<gene>
    <name evidence="5" type="ORF">Mlute_01111</name>
</gene>
<dbReference type="Pfam" id="PF00675">
    <property type="entry name" value="Peptidase_M16"/>
    <property type="match status" value="1"/>
</dbReference>
<sequence>MTKTRAVEFKEAVLPNGLSVIAEVNPEARSVALGYFCKTGSRDETPEMAGVSHFLEHMLFKGSERRGALEVNLEFDRMGAQYNAFTSEENTVYYGAVLPEFALELLELWTDLMRPALRLEDFETEKQVILEEIALYEDRPQVMLFDRGRARYFRGHPLGNSVLGTRQSIGGLVREQMVAYHAQRYVPSNLVLALAGRVDWERVLERVEALTAAWPQGEAPRGYPEPSPATGELREPYPKATQAYIAVFAPGVSAQDPRRYAAQVLASILGEEGNSRLHWALTDKGLVESVGAGVDEADRAGMFYVYAQTAPQNEERVRDILRFELERFEREGVRQEELERAKNKLATALAFAGETPMRRLMSVGLGYTYNRTYEPVDEVARRIAGLTLREVNALLEEKPFSRSFFYTLAPA</sequence>
<dbReference type="AlphaFoldDB" id="A0A399ETR0"/>
<dbReference type="EMBL" id="QWKZ01000027">
    <property type="protein sequence ID" value="RIH86910.1"/>
    <property type="molecule type" value="Genomic_DNA"/>
</dbReference>
<dbReference type="InterPro" id="IPR011765">
    <property type="entry name" value="Pept_M16_N"/>
</dbReference>
<dbReference type="InterPro" id="IPR011249">
    <property type="entry name" value="Metalloenz_LuxS/M16"/>
</dbReference>
<dbReference type="PROSITE" id="PS00143">
    <property type="entry name" value="INSULINASE"/>
    <property type="match status" value="1"/>
</dbReference>
<feature type="domain" description="Peptidase M16 N-terminal" evidence="3">
    <location>
        <begin position="20"/>
        <end position="165"/>
    </location>
</feature>
<dbReference type="GO" id="GO:0004222">
    <property type="term" value="F:metalloendopeptidase activity"/>
    <property type="evidence" value="ECO:0007669"/>
    <property type="project" value="InterPro"/>
</dbReference>
<keyword evidence="5" id="KW-0378">Hydrolase</keyword>
<organism evidence="5 6">
    <name type="scientific">Meiothermus luteus</name>
    <dbReference type="NCBI Taxonomy" id="2026184"/>
    <lineage>
        <taxon>Bacteria</taxon>
        <taxon>Thermotogati</taxon>
        <taxon>Deinococcota</taxon>
        <taxon>Deinococci</taxon>
        <taxon>Thermales</taxon>
        <taxon>Thermaceae</taxon>
        <taxon>Meiothermus</taxon>
    </lineage>
</organism>
<dbReference type="SUPFAM" id="SSF63411">
    <property type="entry name" value="LuxS/MPP-like metallohydrolase"/>
    <property type="match status" value="2"/>
</dbReference>
<keyword evidence="6" id="KW-1185">Reference proteome</keyword>
<accession>A0A399ETR0</accession>
<dbReference type="InterPro" id="IPR050361">
    <property type="entry name" value="MPP/UQCRC_Complex"/>
</dbReference>
<dbReference type="GO" id="GO:0046872">
    <property type="term" value="F:metal ion binding"/>
    <property type="evidence" value="ECO:0007669"/>
    <property type="project" value="InterPro"/>
</dbReference>
<evidence type="ECO:0000313" key="5">
    <source>
        <dbReference type="EMBL" id="RIH86910.1"/>
    </source>
</evidence>
<dbReference type="InterPro" id="IPR001431">
    <property type="entry name" value="Pept_M16_Zn_BS"/>
</dbReference>
<dbReference type="GO" id="GO:0006508">
    <property type="term" value="P:proteolysis"/>
    <property type="evidence" value="ECO:0007669"/>
    <property type="project" value="UniProtKB-KW"/>
</dbReference>
<dbReference type="PANTHER" id="PTHR11851:SF49">
    <property type="entry name" value="MITOCHONDRIAL-PROCESSING PEPTIDASE SUBUNIT ALPHA"/>
    <property type="match status" value="1"/>
</dbReference>
<reference evidence="5 6" key="1">
    <citation type="submission" date="2018-08" db="EMBL/GenBank/DDBJ databases">
        <title>Meiothermus luteus KCTC 52599 genome sequencing project.</title>
        <authorList>
            <person name="Da Costa M.S."/>
            <person name="Albuquerque L."/>
            <person name="Raposo P."/>
            <person name="Froufe H.J.C."/>
            <person name="Barroso C.S."/>
            <person name="Egas C."/>
        </authorList>
    </citation>
    <scope>NUCLEOTIDE SEQUENCE [LARGE SCALE GENOMIC DNA]</scope>
    <source>
        <strain evidence="5 6">KCTC 52599</strain>
    </source>
</reference>
<keyword evidence="5" id="KW-0645">Protease</keyword>
<dbReference type="PANTHER" id="PTHR11851">
    <property type="entry name" value="METALLOPROTEASE"/>
    <property type="match status" value="1"/>
</dbReference>
<dbReference type="RefSeq" id="WP_119359776.1">
    <property type="nucleotide sequence ID" value="NZ_QWKZ01000027.1"/>
</dbReference>
<dbReference type="Gene3D" id="3.30.830.10">
    <property type="entry name" value="Metalloenzyme, LuxS/M16 peptidase-like"/>
    <property type="match status" value="2"/>
</dbReference>
<dbReference type="Proteomes" id="UP000265800">
    <property type="component" value="Unassembled WGS sequence"/>
</dbReference>
<evidence type="ECO:0000259" key="3">
    <source>
        <dbReference type="Pfam" id="PF00675"/>
    </source>
</evidence>
<dbReference type="Pfam" id="PF05193">
    <property type="entry name" value="Peptidase_M16_C"/>
    <property type="match status" value="1"/>
</dbReference>
<feature type="domain" description="Peptidase M16 C-terminal" evidence="4">
    <location>
        <begin position="173"/>
        <end position="345"/>
    </location>
</feature>
<dbReference type="EC" id="3.4.24.-" evidence="5"/>
<dbReference type="OrthoDB" id="9811314at2"/>
<evidence type="ECO:0000256" key="2">
    <source>
        <dbReference type="RuleBase" id="RU004447"/>
    </source>
</evidence>
<name>A0A399ETR0_9DEIN</name>
<comment type="caution">
    <text evidence="5">The sequence shown here is derived from an EMBL/GenBank/DDBJ whole genome shotgun (WGS) entry which is preliminary data.</text>
</comment>
<evidence type="ECO:0000313" key="6">
    <source>
        <dbReference type="Proteomes" id="UP000265800"/>
    </source>
</evidence>
<dbReference type="InterPro" id="IPR007863">
    <property type="entry name" value="Peptidase_M16_C"/>
</dbReference>
<proteinExistence type="inferred from homology"/>
<comment type="similarity">
    <text evidence="1 2">Belongs to the peptidase M16 family.</text>
</comment>
<evidence type="ECO:0000256" key="1">
    <source>
        <dbReference type="ARBA" id="ARBA00007261"/>
    </source>
</evidence>
<protein>
    <submittedName>
        <fullName evidence="5">Putative zinc protease</fullName>
        <ecNumber evidence="5">3.4.24.-</ecNumber>
    </submittedName>
</protein>